<organism evidence="2 3">
    <name type="scientific">Venenivibrio stagnispumantis</name>
    <dbReference type="NCBI Taxonomy" id="407998"/>
    <lineage>
        <taxon>Bacteria</taxon>
        <taxon>Pseudomonadati</taxon>
        <taxon>Aquificota</taxon>
        <taxon>Aquificia</taxon>
        <taxon>Aquificales</taxon>
        <taxon>Hydrogenothermaceae</taxon>
        <taxon>Venenivibrio</taxon>
    </lineage>
</organism>
<keyword evidence="1" id="KW-0812">Transmembrane</keyword>
<feature type="transmembrane region" description="Helical" evidence="1">
    <location>
        <begin position="6"/>
        <end position="37"/>
    </location>
</feature>
<keyword evidence="1" id="KW-0472">Membrane</keyword>
<reference evidence="2" key="1">
    <citation type="submission" date="2017-05" db="EMBL/GenBank/DDBJ databases">
        <authorList>
            <person name="Varghese N."/>
            <person name="Submissions S."/>
        </authorList>
    </citation>
    <scope>NUCLEOTIDE SEQUENCE</scope>
    <source>
        <strain evidence="2">DSM 18763</strain>
    </source>
</reference>
<evidence type="ECO:0000313" key="2">
    <source>
        <dbReference type="EMBL" id="SMP09167.1"/>
    </source>
</evidence>
<accession>A0AA45WL12</accession>
<dbReference type="Proteomes" id="UP001157947">
    <property type="component" value="Unassembled WGS sequence"/>
</dbReference>
<comment type="caution">
    <text evidence="2">The sequence shown here is derived from an EMBL/GenBank/DDBJ whole genome shotgun (WGS) entry which is preliminary data.</text>
</comment>
<dbReference type="AlphaFoldDB" id="A0AA45WL12"/>
<sequence length="180" mass="21531">MLRDRFLFLTYLIGILLLTSIYNIQFYLFVMIFLFLISLKDFFKILKKSLISILLFNIIVSISYIFINGFDTKYLMLINLRVLDLTFLTFFILKKINLFNVFSFSKNFSYLLVLSYSQILSFENFLKDFRYAFISRVVKKPSKIDIYNYLSSIILFFLNKSYNNSKEISQAMKSRGFFND</sequence>
<evidence type="ECO:0000313" key="3">
    <source>
        <dbReference type="Proteomes" id="UP001157947"/>
    </source>
</evidence>
<protein>
    <submittedName>
        <fullName evidence="2">Cobalt/nickel transport system permease protein</fullName>
    </submittedName>
</protein>
<keyword evidence="1" id="KW-1133">Transmembrane helix</keyword>
<feature type="transmembrane region" description="Helical" evidence="1">
    <location>
        <begin position="73"/>
        <end position="96"/>
    </location>
</feature>
<gene>
    <name evidence="2" type="ORF">SAMN06264868_10682</name>
</gene>
<proteinExistence type="predicted"/>
<keyword evidence="3" id="KW-1185">Reference proteome</keyword>
<name>A0AA45WL12_9AQUI</name>
<dbReference type="EMBL" id="FXTX01000006">
    <property type="protein sequence ID" value="SMP09167.1"/>
    <property type="molecule type" value="Genomic_DNA"/>
</dbReference>
<evidence type="ECO:0000256" key="1">
    <source>
        <dbReference type="SAM" id="Phobius"/>
    </source>
</evidence>
<feature type="transmembrane region" description="Helical" evidence="1">
    <location>
        <begin position="49"/>
        <end position="67"/>
    </location>
</feature>